<dbReference type="Proteomes" id="UP001642409">
    <property type="component" value="Unassembled WGS sequence"/>
</dbReference>
<feature type="region of interest" description="Disordered" evidence="1">
    <location>
        <begin position="46"/>
        <end position="70"/>
    </location>
</feature>
<evidence type="ECO:0000313" key="3">
    <source>
        <dbReference type="EMBL" id="CAL6015366.1"/>
    </source>
</evidence>
<dbReference type="EMBL" id="CAXDID020000073">
    <property type="protein sequence ID" value="CAL6015366.1"/>
    <property type="molecule type" value="Genomic_DNA"/>
</dbReference>
<gene>
    <name evidence="3" type="ORF">HINF_LOCUS24754</name>
    <name evidence="2" type="ORF">HINF_LOCUS29903</name>
</gene>
<dbReference type="AlphaFoldDB" id="A0AA86PRR0"/>
<sequence length="112" mass="13012">MCSPSTSEISYLKIIAEYSIIFQQKIKSLKKIENIEDILKQREYNLPAQQEQPKRSQSAKPNTGTGESSSRLVSQAYKYLIIFQLFQVRSGISPIYFLFYKQNYLQCSLQLC</sequence>
<keyword evidence="4" id="KW-1185">Reference proteome</keyword>
<accession>A0AA86PRR0</accession>
<evidence type="ECO:0000313" key="2">
    <source>
        <dbReference type="EMBL" id="CAI9942258.1"/>
    </source>
</evidence>
<reference evidence="2" key="1">
    <citation type="submission" date="2023-06" db="EMBL/GenBank/DDBJ databases">
        <authorList>
            <person name="Kurt Z."/>
        </authorList>
    </citation>
    <scope>NUCLEOTIDE SEQUENCE</scope>
</reference>
<evidence type="ECO:0000256" key="1">
    <source>
        <dbReference type="SAM" id="MobiDB-lite"/>
    </source>
</evidence>
<reference evidence="3 4" key="2">
    <citation type="submission" date="2024-07" db="EMBL/GenBank/DDBJ databases">
        <authorList>
            <person name="Akdeniz Z."/>
        </authorList>
    </citation>
    <scope>NUCLEOTIDE SEQUENCE [LARGE SCALE GENOMIC DNA]</scope>
</reference>
<comment type="caution">
    <text evidence="2">The sequence shown here is derived from an EMBL/GenBank/DDBJ whole genome shotgun (WGS) entry which is preliminary data.</text>
</comment>
<feature type="compositionally biased region" description="Polar residues" evidence="1">
    <location>
        <begin position="47"/>
        <end position="70"/>
    </location>
</feature>
<evidence type="ECO:0000313" key="4">
    <source>
        <dbReference type="Proteomes" id="UP001642409"/>
    </source>
</evidence>
<organism evidence="2">
    <name type="scientific">Hexamita inflata</name>
    <dbReference type="NCBI Taxonomy" id="28002"/>
    <lineage>
        <taxon>Eukaryota</taxon>
        <taxon>Metamonada</taxon>
        <taxon>Diplomonadida</taxon>
        <taxon>Hexamitidae</taxon>
        <taxon>Hexamitinae</taxon>
        <taxon>Hexamita</taxon>
    </lineage>
</organism>
<dbReference type="EMBL" id="CATOUU010000699">
    <property type="protein sequence ID" value="CAI9942258.1"/>
    <property type="molecule type" value="Genomic_DNA"/>
</dbReference>
<name>A0AA86PRR0_9EUKA</name>
<proteinExistence type="predicted"/>
<protein>
    <submittedName>
        <fullName evidence="3">Hypothetical_protein</fullName>
    </submittedName>
</protein>